<name>A0ABQ4EKZ4_9ACTN</name>
<sequence length="112" mass="11766">MEDTDEVTDLPLPQPQVMPPPRLEIEDTTRVTNPQYTDLVGDGPADHGLRGFVLGLSDPPPMPTLHQLGPTSVLAPPPRPPPPLCGCPAGGRPTALLRVSEVLAVFGPDGPP</sequence>
<organism evidence="2 3">
    <name type="scientific">Plantactinospora mayteni</name>
    <dbReference type="NCBI Taxonomy" id="566021"/>
    <lineage>
        <taxon>Bacteria</taxon>
        <taxon>Bacillati</taxon>
        <taxon>Actinomycetota</taxon>
        <taxon>Actinomycetes</taxon>
        <taxon>Micromonosporales</taxon>
        <taxon>Micromonosporaceae</taxon>
        <taxon>Plantactinospora</taxon>
    </lineage>
</organism>
<feature type="compositionally biased region" description="Pro residues" evidence="1">
    <location>
        <begin position="12"/>
        <end position="21"/>
    </location>
</feature>
<accession>A0ABQ4EKZ4</accession>
<gene>
    <name evidence="2" type="ORF">Pma05_19970</name>
</gene>
<evidence type="ECO:0000256" key="1">
    <source>
        <dbReference type="SAM" id="MobiDB-lite"/>
    </source>
</evidence>
<dbReference type="Proteomes" id="UP000621500">
    <property type="component" value="Unassembled WGS sequence"/>
</dbReference>
<proteinExistence type="predicted"/>
<comment type="caution">
    <text evidence="2">The sequence shown here is derived from an EMBL/GenBank/DDBJ whole genome shotgun (WGS) entry which is preliminary data.</text>
</comment>
<evidence type="ECO:0000313" key="3">
    <source>
        <dbReference type="Proteomes" id="UP000621500"/>
    </source>
</evidence>
<feature type="region of interest" description="Disordered" evidence="1">
    <location>
        <begin position="1"/>
        <end position="21"/>
    </location>
</feature>
<feature type="region of interest" description="Disordered" evidence="1">
    <location>
        <begin position="58"/>
        <end position="79"/>
    </location>
</feature>
<protein>
    <submittedName>
        <fullName evidence="2">Uncharacterized protein</fullName>
    </submittedName>
</protein>
<reference evidence="2 3" key="1">
    <citation type="submission" date="2021-01" db="EMBL/GenBank/DDBJ databases">
        <title>Whole genome shotgun sequence of Plantactinospora mayteni NBRC 109088.</title>
        <authorList>
            <person name="Komaki H."/>
            <person name="Tamura T."/>
        </authorList>
    </citation>
    <scope>NUCLEOTIDE SEQUENCE [LARGE SCALE GENOMIC DNA]</scope>
    <source>
        <strain evidence="2 3">NBRC 109088</strain>
    </source>
</reference>
<evidence type="ECO:0000313" key="2">
    <source>
        <dbReference type="EMBL" id="GIG95424.1"/>
    </source>
</evidence>
<keyword evidence="3" id="KW-1185">Reference proteome</keyword>
<dbReference type="EMBL" id="BONX01000010">
    <property type="protein sequence ID" value="GIG95424.1"/>
    <property type="molecule type" value="Genomic_DNA"/>
</dbReference>